<sequence length="207" mass="23854">MYLTRIKLDMTKTNTMKALVCPSRFHGAIESAESDGRTRKLWRIDELGGEKYLLILSEKELDFSNVSDQFGAERPQTKCYDTLLDRVKNSSKWQFRLKANPVIHKKDTNSHRGRPVGLIGNKQQEEWLKKQALKNGFSLEDGMWLVTEFKWYDFKKGERRNHVRILSVTYEGVLTVTDEELLKVALTNGIGREKAYGLGMLTIVGVR</sequence>
<comment type="caution">
    <text evidence="1">The sequence shown here is derived from an EMBL/GenBank/DDBJ whole genome shotgun (WGS) entry which is preliminary data.</text>
</comment>
<dbReference type="NCBIfam" id="TIGR01907">
    <property type="entry name" value="casE_Cse3"/>
    <property type="match status" value="1"/>
</dbReference>
<name>A0AAW6E4W5_9FIRM</name>
<dbReference type="Gene3D" id="3.30.70.1200">
    <property type="entry name" value="Crispr-associated protein, domain 1"/>
    <property type="match status" value="1"/>
</dbReference>
<organism evidence="1 2">
    <name type="scientific">Ruminococcus bicirculans</name>
    <name type="common">ex Wegman et al. 2014</name>
    <dbReference type="NCBI Taxonomy" id="1160721"/>
    <lineage>
        <taxon>Bacteria</taxon>
        <taxon>Bacillati</taxon>
        <taxon>Bacillota</taxon>
        <taxon>Clostridia</taxon>
        <taxon>Eubacteriales</taxon>
        <taxon>Oscillospiraceae</taxon>
        <taxon>Ruminococcus</taxon>
    </lineage>
</organism>
<dbReference type="Pfam" id="PF08798">
    <property type="entry name" value="CRISPR_assoc"/>
    <property type="match status" value="1"/>
</dbReference>
<evidence type="ECO:0000313" key="2">
    <source>
        <dbReference type="Proteomes" id="UP001211421"/>
    </source>
</evidence>
<gene>
    <name evidence="1" type="primary">cas6e</name>
    <name evidence="1" type="ORF">PNV70_08295</name>
</gene>
<dbReference type="CDD" id="cd09727">
    <property type="entry name" value="Cas6_I-E"/>
    <property type="match status" value="1"/>
</dbReference>
<dbReference type="RefSeq" id="WP_046441458.1">
    <property type="nucleotide sequence ID" value="NZ_JADMNX010000005.1"/>
</dbReference>
<dbReference type="EMBL" id="JAQMLS010000005">
    <property type="protein sequence ID" value="MDB8742069.1"/>
    <property type="molecule type" value="Genomic_DNA"/>
</dbReference>
<dbReference type="Gene3D" id="3.30.70.1210">
    <property type="entry name" value="Crispr-associated protein, domain 2"/>
    <property type="match status" value="1"/>
</dbReference>
<dbReference type="Proteomes" id="UP001211421">
    <property type="component" value="Unassembled WGS sequence"/>
</dbReference>
<dbReference type="InterPro" id="IPR010179">
    <property type="entry name" value="CRISPR-assoc_prot_Cse3"/>
</dbReference>
<dbReference type="SMART" id="SM01101">
    <property type="entry name" value="CRISPR_assoc"/>
    <property type="match status" value="1"/>
</dbReference>
<proteinExistence type="predicted"/>
<protein>
    <submittedName>
        <fullName evidence="1">Type I-E CRISPR-associated protein Cas6/Cse3/CasE</fullName>
    </submittedName>
</protein>
<dbReference type="SUPFAM" id="SSF117987">
    <property type="entry name" value="CRISPR-associated protein"/>
    <property type="match status" value="2"/>
</dbReference>
<dbReference type="AlphaFoldDB" id="A0AAW6E4W5"/>
<evidence type="ECO:0000313" key="1">
    <source>
        <dbReference type="EMBL" id="MDB8742069.1"/>
    </source>
</evidence>
<reference evidence="1" key="1">
    <citation type="submission" date="2023-01" db="EMBL/GenBank/DDBJ databases">
        <title>Human gut microbiome strain richness.</title>
        <authorList>
            <person name="Chen-Liaw A."/>
        </authorList>
    </citation>
    <scope>NUCLEOTIDE SEQUENCE</scope>
    <source>
        <strain evidence="1">D59st1_B8_D59t2_181005</strain>
    </source>
</reference>
<accession>A0AAW6E4W5</accession>